<evidence type="ECO:0000313" key="2">
    <source>
        <dbReference type="EMBL" id="QDS68834.1"/>
    </source>
</evidence>
<evidence type="ECO:0000313" key="3">
    <source>
        <dbReference type="Proteomes" id="UP000316270"/>
    </source>
</evidence>
<feature type="compositionally biased region" description="Low complexity" evidence="1">
    <location>
        <begin position="128"/>
        <end position="137"/>
    </location>
</feature>
<gene>
    <name evidence="2" type="ORF">FKW77_006588</name>
</gene>
<organism evidence="2 3">
    <name type="scientific">Venturia effusa</name>
    <dbReference type="NCBI Taxonomy" id="50376"/>
    <lineage>
        <taxon>Eukaryota</taxon>
        <taxon>Fungi</taxon>
        <taxon>Dikarya</taxon>
        <taxon>Ascomycota</taxon>
        <taxon>Pezizomycotina</taxon>
        <taxon>Dothideomycetes</taxon>
        <taxon>Pleosporomycetidae</taxon>
        <taxon>Venturiales</taxon>
        <taxon>Venturiaceae</taxon>
        <taxon>Venturia</taxon>
    </lineage>
</organism>
<evidence type="ECO:0000256" key="1">
    <source>
        <dbReference type="SAM" id="MobiDB-lite"/>
    </source>
</evidence>
<dbReference type="EMBL" id="CP042186">
    <property type="protein sequence ID" value="QDS68834.1"/>
    <property type="molecule type" value="Genomic_DNA"/>
</dbReference>
<keyword evidence="3" id="KW-1185">Reference proteome</keyword>
<proteinExistence type="predicted"/>
<feature type="region of interest" description="Disordered" evidence="1">
    <location>
        <begin position="165"/>
        <end position="188"/>
    </location>
</feature>
<feature type="compositionally biased region" description="Low complexity" evidence="1">
    <location>
        <begin position="55"/>
        <end position="73"/>
    </location>
</feature>
<feature type="region of interest" description="Disordered" evidence="1">
    <location>
        <begin position="285"/>
        <end position="326"/>
    </location>
</feature>
<feature type="compositionally biased region" description="Basic and acidic residues" evidence="1">
    <location>
        <begin position="292"/>
        <end position="318"/>
    </location>
</feature>
<protein>
    <submittedName>
        <fullName evidence="2">Uncharacterized protein</fullName>
    </submittedName>
</protein>
<sequence length="326" mass="36155">MPTNFLSKEDRALLITRVGILKKRKVNSQEVKAVVTPVQPPPPTKAPLRSILTNSTSASLPTPPASSSSVSPPGKKRKREDEGVSTLSSKKVKQSHEHSNIEESGNNKRKRTQEAIDLDTTTPRKKPNTTTSSKPQTRPILLPKPLGQPTLRIPAQINDAPAPALVPSLTTAQPPKPSLYTPTNPPPNTKFAGLRWNTQTKIWDSRFIPLPIPQETDAPITFHHRDPRYPGGLDPAAARDATNLRSVELPFDPSIDMRGRKRLAEMEETEATEVVARQWEWEIDGAEEEEVVEGKAEKEGDRESPEARLDAEKAEMLRARRARRSS</sequence>
<accession>A0A517KZM0</accession>
<name>A0A517KZM0_9PEZI</name>
<dbReference type="OrthoDB" id="3945085at2759"/>
<dbReference type="Proteomes" id="UP000316270">
    <property type="component" value="Chromosome 2"/>
</dbReference>
<reference evidence="2 3" key="1">
    <citation type="submission" date="2019-07" db="EMBL/GenBank/DDBJ databases">
        <title>Finished genome of Venturia effusa.</title>
        <authorList>
            <person name="Young C.A."/>
            <person name="Cox M.P."/>
            <person name="Ganley A.R.D."/>
            <person name="David W.J."/>
        </authorList>
    </citation>
    <scope>NUCLEOTIDE SEQUENCE [LARGE SCALE GENOMIC DNA]</scope>
    <source>
        <strain evidence="3">albino</strain>
    </source>
</reference>
<feature type="region of interest" description="Disordered" evidence="1">
    <location>
        <begin position="26"/>
        <end position="151"/>
    </location>
</feature>
<dbReference type="AlphaFoldDB" id="A0A517KZM0"/>